<gene>
    <name evidence="1" type="ordered locus">Bind_2809</name>
</gene>
<dbReference type="KEGG" id="bid:Bind_2809"/>
<dbReference type="AlphaFoldDB" id="B2IK03"/>
<dbReference type="Proteomes" id="UP000001695">
    <property type="component" value="Chromosome"/>
</dbReference>
<evidence type="ECO:0000313" key="2">
    <source>
        <dbReference type="Proteomes" id="UP000001695"/>
    </source>
</evidence>
<reference evidence="1 2" key="2">
    <citation type="journal article" date="2010" name="J. Bacteriol.">
        <title>Complete genome sequence of Beijerinckia indica subsp. indica.</title>
        <authorList>
            <person name="Tamas I."/>
            <person name="Dedysh S.N."/>
            <person name="Liesack W."/>
            <person name="Stott M.B."/>
            <person name="Alam M."/>
            <person name="Murrell J.C."/>
            <person name="Dunfield P.F."/>
        </authorList>
    </citation>
    <scope>NUCLEOTIDE SEQUENCE [LARGE SCALE GENOMIC DNA]</scope>
    <source>
        <strain evidence="2">ATCC 9039 / DSM 1715 / NCIMB 8712</strain>
    </source>
</reference>
<dbReference type="EMBL" id="CP001016">
    <property type="protein sequence ID" value="ACB96378.1"/>
    <property type="molecule type" value="Genomic_DNA"/>
</dbReference>
<dbReference type="InterPro" id="IPR023157">
    <property type="entry name" value="AGR-C-984p-like_sf"/>
</dbReference>
<dbReference type="Gene3D" id="1.10.3700.10">
    <property type="entry name" value="AGR C 984p-like"/>
    <property type="match status" value="1"/>
</dbReference>
<dbReference type="HOGENOM" id="CLU_074035_0_0_5"/>
<dbReference type="Pfam" id="PF06748">
    <property type="entry name" value="DUF1217"/>
    <property type="match status" value="1"/>
</dbReference>
<dbReference type="RefSeq" id="WP_012385729.1">
    <property type="nucleotide sequence ID" value="NC_010581.1"/>
</dbReference>
<proteinExistence type="predicted"/>
<keyword evidence="2" id="KW-1185">Reference proteome</keyword>
<dbReference type="SUPFAM" id="SSF158837">
    <property type="entry name" value="AGR C 984p-like"/>
    <property type="match status" value="1"/>
</dbReference>
<dbReference type="OrthoDB" id="7824597at2"/>
<dbReference type="InterPro" id="IPR010626">
    <property type="entry name" value="DUF1217"/>
</dbReference>
<sequence>MLTTALYYNMTVRDYTKTLATTASEPSVSRESKYYLDNISKVTTIDGFLNNNRLFTYAMKAFGLGDMVYAKGMVRQILQQGTSDPRALANTLNDSRYKALAQTFDFANLGANATSTTTAGQNVVDKYVEMQLEDNVGKNSPGAEMALYLKRVAPTITSAYSILADKTLLQIVQTTFNLPSSMSALDIDVQAKMINSKMKISDLQDPTKLQTFTNRFIAMYDINNPNTGPSTPTNALLAQSSGLSSDLLMSLANLKIGGF</sequence>
<organism evidence="1 2">
    <name type="scientific">Beijerinckia indica subsp. indica (strain ATCC 9039 / DSM 1715 / NCIMB 8712)</name>
    <dbReference type="NCBI Taxonomy" id="395963"/>
    <lineage>
        <taxon>Bacteria</taxon>
        <taxon>Pseudomonadati</taxon>
        <taxon>Pseudomonadota</taxon>
        <taxon>Alphaproteobacteria</taxon>
        <taxon>Hyphomicrobiales</taxon>
        <taxon>Beijerinckiaceae</taxon>
        <taxon>Beijerinckia</taxon>
    </lineage>
</organism>
<protein>
    <recommendedName>
        <fullName evidence="3">Flagellar basal-body rod protein FlgF</fullName>
    </recommendedName>
</protein>
<accession>B2IK03</accession>
<name>B2IK03_BEII9</name>
<reference evidence="2" key="1">
    <citation type="submission" date="2008-03" db="EMBL/GenBank/DDBJ databases">
        <title>Complete sequence of chromosome of Beijerinckia indica subsp. indica ATCC 9039.</title>
        <authorList>
            <consortium name="US DOE Joint Genome Institute"/>
            <person name="Copeland A."/>
            <person name="Lucas S."/>
            <person name="Lapidus A."/>
            <person name="Glavina del Rio T."/>
            <person name="Dalin E."/>
            <person name="Tice H."/>
            <person name="Bruce D."/>
            <person name="Goodwin L."/>
            <person name="Pitluck S."/>
            <person name="LaButti K."/>
            <person name="Schmutz J."/>
            <person name="Larimer F."/>
            <person name="Land M."/>
            <person name="Hauser L."/>
            <person name="Kyrpides N."/>
            <person name="Mikhailova N."/>
            <person name="Dunfield P.F."/>
            <person name="Dedysh S.N."/>
            <person name="Liesack W."/>
            <person name="Saw J.H."/>
            <person name="Alam M."/>
            <person name="Chen Y."/>
            <person name="Murrell J.C."/>
            <person name="Richardson P."/>
        </authorList>
    </citation>
    <scope>NUCLEOTIDE SEQUENCE [LARGE SCALE GENOMIC DNA]</scope>
    <source>
        <strain evidence="2">ATCC 9039 / DSM 1715 / NCIMB 8712</strain>
    </source>
</reference>
<dbReference type="STRING" id="395963.Bind_2809"/>
<evidence type="ECO:0000313" key="1">
    <source>
        <dbReference type="EMBL" id="ACB96378.1"/>
    </source>
</evidence>
<dbReference type="eggNOG" id="ENOG502ZBJH">
    <property type="taxonomic scope" value="Bacteria"/>
</dbReference>
<evidence type="ECO:0008006" key="3">
    <source>
        <dbReference type="Google" id="ProtNLM"/>
    </source>
</evidence>